<feature type="compositionally biased region" description="Low complexity" evidence="6">
    <location>
        <begin position="74"/>
        <end position="84"/>
    </location>
</feature>
<dbReference type="InterPro" id="IPR038491">
    <property type="entry name" value="Velvet_dom_sf"/>
</dbReference>
<keyword evidence="5" id="KW-0539">Nucleus</keyword>
<protein>
    <recommendedName>
        <fullName evidence="7">Velvet domain-containing protein</fullName>
    </recommendedName>
</protein>
<dbReference type="PANTHER" id="PTHR33572">
    <property type="entry name" value="SPORE DEVELOPMENT REGULATOR VOSA"/>
    <property type="match status" value="1"/>
</dbReference>
<evidence type="ECO:0000256" key="6">
    <source>
        <dbReference type="SAM" id="MobiDB-lite"/>
    </source>
</evidence>
<evidence type="ECO:0000256" key="5">
    <source>
        <dbReference type="ARBA" id="ARBA00023242"/>
    </source>
</evidence>
<dbReference type="GO" id="GO:0005634">
    <property type="term" value="C:nucleus"/>
    <property type="evidence" value="ECO:0007669"/>
    <property type="project" value="UniProtKB-SubCell"/>
</dbReference>
<organism evidence="8 9">
    <name type="scientific">Sclerotinia sclerotiorum (strain ATCC 18683 / 1980 / Ss-1)</name>
    <name type="common">White mold</name>
    <name type="synonym">Whetzelinia sclerotiorum</name>
    <dbReference type="NCBI Taxonomy" id="665079"/>
    <lineage>
        <taxon>Eukaryota</taxon>
        <taxon>Fungi</taxon>
        <taxon>Dikarya</taxon>
        <taxon>Ascomycota</taxon>
        <taxon>Pezizomycotina</taxon>
        <taxon>Leotiomycetes</taxon>
        <taxon>Helotiales</taxon>
        <taxon>Sclerotiniaceae</taxon>
        <taxon>Sclerotinia</taxon>
    </lineage>
</organism>
<dbReference type="Pfam" id="PF11754">
    <property type="entry name" value="Velvet"/>
    <property type="match status" value="2"/>
</dbReference>
<dbReference type="OMA" id="MHESTAL"/>
<gene>
    <name evidence="8" type="ORF">sscle_01g000760</name>
</gene>
<dbReference type="PROSITE" id="PS51821">
    <property type="entry name" value="VELVET"/>
    <property type="match status" value="1"/>
</dbReference>
<proteinExistence type="predicted"/>
<evidence type="ECO:0000313" key="9">
    <source>
        <dbReference type="Proteomes" id="UP000177798"/>
    </source>
</evidence>
<feature type="compositionally biased region" description="Polar residues" evidence="6">
    <location>
        <begin position="132"/>
        <end position="141"/>
    </location>
</feature>
<dbReference type="EMBL" id="CP017814">
    <property type="protein sequence ID" value="APA05306.1"/>
    <property type="molecule type" value="Genomic_DNA"/>
</dbReference>
<evidence type="ECO:0000256" key="1">
    <source>
        <dbReference type="ARBA" id="ARBA00004123"/>
    </source>
</evidence>
<dbReference type="Proteomes" id="UP000177798">
    <property type="component" value="Chromosome 1"/>
</dbReference>
<sequence>MQIPLPDSNPSTVYNITIYLTFSYNMYHSNRDALPIYQPSDGRSMSFGGEPLPYHDNGDDRAQKPNFNPPRLPPISSLLSSLPPGQVEEGQAFEDSYRPPSQGPRSPMALDRPMYLHQQERSPRELERSFKHSQSPLSPYSTCPPTPMSDVFATRQGSVTAHHHGPFAPPRAPQPPLPQPECRLVVMQQPISARACGYGDKDRRMIDPPPILTLEVFDKDTGQPVNPKDRKKILKNFMPIVHCTLWNPYTNCEDDKIEGSSDRRNQRRMVGTMVCNGFKALDPQGDERFFFTFADLSVRFPGDYRLKFRLTLIDPAGMGKGQKNGIMSPLLSNIFKVHNAKDFEGMRPSSDLAKSLVSQGYPNILKIKKGNAKTIAMVGQGGQEDEEDDDDEMGGM</sequence>
<dbReference type="OrthoDB" id="3056235at2759"/>
<feature type="region of interest" description="Disordered" evidence="6">
    <location>
        <begin position="41"/>
        <end position="144"/>
    </location>
</feature>
<evidence type="ECO:0000256" key="4">
    <source>
        <dbReference type="ARBA" id="ARBA00023163"/>
    </source>
</evidence>
<feature type="domain" description="Velvet" evidence="7">
    <location>
        <begin position="177"/>
        <end position="366"/>
    </location>
</feature>
<keyword evidence="4" id="KW-0804">Transcription</keyword>
<dbReference type="GO" id="GO:0030435">
    <property type="term" value="P:sporulation resulting in formation of a cellular spore"/>
    <property type="evidence" value="ECO:0007669"/>
    <property type="project" value="UniProtKB-KW"/>
</dbReference>
<reference evidence="9" key="1">
    <citation type="journal article" date="2017" name="Genome Biol. Evol.">
        <title>The complete genome sequence of the phytopathogenic fungus Sclerotinia sclerotiorum reveals insights into the genome architecture of broad host range pathogens.</title>
        <authorList>
            <person name="Derbyshire M."/>
            <person name="Denton-Giles M."/>
            <person name="Hegedus D."/>
            <person name="Seifbarghy S."/>
            <person name="Rollins J."/>
            <person name="van Kan J."/>
            <person name="Seidl M.F."/>
            <person name="Faino L."/>
            <person name="Mbengue M."/>
            <person name="Navaud O."/>
            <person name="Raffaele S."/>
            <person name="Hammond-Kosack K."/>
            <person name="Heard S."/>
            <person name="Oliver R."/>
        </authorList>
    </citation>
    <scope>NUCLEOTIDE SEQUENCE [LARGE SCALE GENOMIC DNA]</scope>
    <source>
        <strain evidence="9">ATCC 18683 / 1980 / Ss-1</strain>
    </source>
</reference>
<evidence type="ECO:0000256" key="2">
    <source>
        <dbReference type="ARBA" id="ARBA00022969"/>
    </source>
</evidence>
<dbReference type="InterPro" id="IPR037525">
    <property type="entry name" value="Velvet_dom"/>
</dbReference>
<keyword evidence="3" id="KW-0805">Transcription regulation</keyword>
<evidence type="ECO:0000256" key="3">
    <source>
        <dbReference type="ARBA" id="ARBA00023015"/>
    </source>
</evidence>
<dbReference type="InterPro" id="IPR021740">
    <property type="entry name" value="Velvet"/>
</dbReference>
<comment type="subcellular location">
    <subcellularLocation>
        <location evidence="1">Nucleus</location>
    </subcellularLocation>
</comment>
<dbReference type="VEuPathDB" id="FungiDB:sscle_01g000760"/>
<accession>A0A1D9PRL1</accession>
<dbReference type="AlphaFoldDB" id="A0A1D9PRL1"/>
<keyword evidence="2" id="KW-0749">Sporulation</keyword>
<name>A0A1D9PRL1_SCLS1</name>
<feature type="compositionally biased region" description="Basic and acidic residues" evidence="6">
    <location>
        <begin position="118"/>
        <end position="130"/>
    </location>
</feature>
<evidence type="ECO:0000259" key="7">
    <source>
        <dbReference type="PROSITE" id="PS51821"/>
    </source>
</evidence>
<dbReference type="Gene3D" id="2.60.40.3960">
    <property type="entry name" value="Velvet domain"/>
    <property type="match status" value="1"/>
</dbReference>
<dbReference type="PANTHER" id="PTHR33572:SF17">
    <property type="entry name" value="SEXUAL DEVELOPMENT REGULATOR VELC"/>
    <property type="match status" value="1"/>
</dbReference>
<evidence type="ECO:0000313" key="8">
    <source>
        <dbReference type="EMBL" id="APA05306.1"/>
    </source>
</evidence>